<dbReference type="Proteomes" id="UP000230605">
    <property type="component" value="Chromosome 9"/>
</dbReference>
<dbReference type="Gene3D" id="3.30.300.30">
    <property type="match status" value="2"/>
</dbReference>
<dbReference type="InterPro" id="IPR001242">
    <property type="entry name" value="Condensation_dom"/>
</dbReference>
<dbReference type="PROSITE" id="PS00012">
    <property type="entry name" value="PHOSPHOPANTETHEINE"/>
    <property type="match status" value="1"/>
</dbReference>
<dbReference type="InterPro" id="IPR023213">
    <property type="entry name" value="CAT-like_dom_sf"/>
</dbReference>
<accession>A0A2G5HEP0</accession>
<dbReference type="PROSITE" id="PS00455">
    <property type="entry name" value="AMP_BINDING"/>
    <property type="match status" value="1"/>
</dbReference>
<dbReference type="PROSITE" id="PS50075">
    <property type="entry name" value="CARRIER"/>
    <property type="match status" value="2"/>
</dbReference>
<dbReference type="SUPFAM" id="SSF52777">
    <property type="entry name" value="CoA-dependent acyltransferases"/>
    <property type="match status" value="6"/>
</dbReference>
<dbReference type="InterPro" id="IPR020845">
    <property type="entry name" value="AMP-binding_CS"/>
</dbReference>
<organism evidence="5 7">
    <name type="scientific">Cercospora beticola</name>
    <name type="common">Sugarbeet leaf spot fungus</name>
    <dbReference type="NCBI Taxonomy" id="122368"/>
    <lineage>
        <taxon>Eukaryota</taxon>
        <taxon>Fungi</taxon>
        <taxon>Dikarya</taxon>
        <taxon>Ascomycota</taxon>
        <taxon>Pezizomycotina</taxon>
        <taxon>Dothideomycetes</taxon>
        <taxon>Dothideomycetidae</taxon>
        <taxon>Mycosphaerellales</taxon>
        <taxon>Mycosphaerellaceae</taxon>
        <taxon>Cercospora</taxon>
    </lineage>
</organism>
<dbReference type="Gene3D" id="3.30.559.30">
    <property type="entry name" value="Nonribosomal peptide synthetase, condensation domain"/>
    <property type="match status" value="3"/>
</dbReference>
<keyword evidence="3" id="KW-0436">Ligase</keyword>
<dbReference type="SUPFAM" id="SSF47336">
    <property type="entry name" value="ACP-like"/>
    <property type="match status" value="2"/>
</dbReference>
<dbReference type="InterPro" id="IPR042099">
    <property type="entry name" value="ANL_N_sf"/>
</dbReference>
<dbReference type="InterPro" id="IPR006162">
    <property type="entry name" value="Ppantetheine_attach_site"/>
</dbReference>
<feature type="domain" description="Carrier" evidence="4">
    <location>
        <begin position="615"/>
        <end position="691"/>
    </location>
</feature>
<dbReference type="GO" id="GO:0016874">
    <property type="term" value="F:ligase activity"/>
    <property type="evidence" value="ECO:0007669"/>
    <property type="project" value="UniProtKB-KW"/>
</dbReference>
<evidence type="ECO:0000256" key="3">
    <source>
        <dbReference type="ARBA" id="ARBA00022598"/>
    </source>
</evidence>
<dbReference type="SUPFAM" id="SSF56801">
    <property type="entry name" value="Acetyl-CoA synthetase-like"/>
    <property type="match status" value="2"/>
</dbReference>
<dbReference type="CDD" id="cd05918">
    <property type="entry name" value="A_NRPS_SidN3_like"/>
    <property type="match status" value="2"/>
</dbReference>
<dbReference type="Pfam" id="PF00668">
    <property type="entry name" value="Condensation"/>
    <property type="match status" value="3"/>
</dbReference>
<dbReference type="Gene3D" id="3.30.559.10">
    <property type="entry name" value="Chloramphenicol acetyltransferase-like domain"/>
    <property type="match status" value="3"/>
</dbReference>
<dbReference type="PANTHER" id="PTHR45527:SF1">
    <property type="entry name" value="FATTY ACID SYNTHASE"/>
    <property type="match status" value="1"/>
</dbReference>
<name>A0A2G5HEP0_CERBT</name>
<protein>
    <submittedName>
        <fullName evidence="5">Nonribosomal peptide synthetase 12</fullName>
    </submittedName>
</protein>
<evidence type="ECO:0000313" key="8">
    <source>
        <dbReference type="Proteomes" id="UP001302367"/>
    </source>
</evidence>
<dbReference type="Pfam" id="PF13193">
    <property type="entry name" value="AMP-binding_C"/>
    <property type="match status" value="1"/>
</dbReference>
<evidence type="ECO:0000256" key="1">
    <source>
        <dbReference type="ARBA" id="ARBA00022450"/>
    </source>
</evidence>
<dbReference type="FunFam" id="3.30.559.30:FF:000002">
    <property type="entry name" value="Nonribosomal peptide synthase Pes1"/>
    <property type="match status" value="1"/>
</dbReference>
<dbReference type="EMBL" id="LKMD01000107">
    <property type="protein sequence ID" value="PIA90988.1"/>
    <property type="molecule type" value="Genomic_DNA"/>
</dbReference>
<dbReference type="Pfam" id="PF00501">
    <property type="entry name" value="AMP-binding"/>
    <property type="match status" value="2"/>
</dbReference>
<dbReference type="GO" id="GO:0031177">
    <property type="term" value="F:phosphopantetheine binding"/>
    <property type="evidence" value="ECO:0007669"/>
    <property type="project" value="InterPro"/>
</dbReference>
<dbReference type="GO" id="GO:0044550">
    <property type="term" value="P:secondary metabolite biosynthetic process"/>
    <property type="evidence" value="ECO:0007669"/>
    <property type="project" value="TreeGrafter"/>
</dbReference>
<dbReference type="InterPro" id="IPR045851">
    <property type="entry name" value="AMP-bd_C_sf"/>
</dbReference>
<dbReference type="InterPro" id="IPR020806">
    <property type="entry name" value="PKS_PP-bd"/>
</dbReference>
<keyword evidence="2" id="KW-0597">Phosphoprotein</keyword>
<proteinExistence type="predicted"/>
<dbReference type="Gene3D" id="1.10.1200.10">
    <property type="entry name" value="ACP-like"/>
    <property type="match status" value="2"/>
</dbReference>
<evidence type="ECO:0000313" key="7">
    <source>
        <dbReference type="Proteomes" id="UP000230605"/>
    </source>
</evidence>
<dbReference type="CDD" id="cd19545">
    <property type="entry name" value="FUM14_C_NRPS-like"/>
    <property type="match status" value="1"/>
</dbReference>
<keyword evidence="8" id="KW-1185">Reference proteome</keyword>
<dbReference type="CDD" id="cd19542">
    <property type="entry name" value="CT_NRPS-like"/>
    <property type="match status" value="1"/>
</dbReference>
<evidence type="ECO:0000259" key="4">
    <source>
        <dbReference type="PROSITE" id="PS50075"/>
    </source>
</evidence>
<dbReference type="InterPro" id="IPR000873">
    <property type="entry name" value="AMP-dep_synth/lig_dom"/>
</dbReference>
<dbReference type="GO" id="GO:0043041">
    <property type="term" value="P:amino acid activation for nonribosomal peptide biosynthetic process"/>
    <property type="evidence" value="ECO:0007669"/>
    <property type="project" value="TreeGrafter"/>
</dbReference>
<dbReference type="OrthoDB" id="416786at2759"/>
<dbReference type="FunFam" id="3.30.300.30:FF:000015">
    <property type="entry name" value="Nonribosomal peptide synthase SidD"/>
    <property type="match status" value="2"/>
</dbReference>
<dbReference type="PANTHER" id="PTHR45527">
    <property type="entry name" value="NONRIBOSOMAL PEPTIDE SYNTHETASE"/>
    <property type="match status" value="1"/>
</dbReference>
<dbReference type="Proteomes" id="UP001302367">
    <property type="component" value="Chromosome 9"/>
</dbReference>
<feature type="domain" description="Carrier" evidence="4">
    <location>
        <begin position="1715"/>
        <end position="1791"/>
    </location>
</feature>
<dbReference type="Pfam" id="PF00550">
    <property type="entry name" value="PP-binding"/>
    <property type="match status" value="2"/>
</dbReference>
<dbReference type="FunFam" id="3.30.559.30:FF:000003">
    <property type="entry name" value="Nonribosomal peptide synthase SidD"/>
    <property type="match status" value="1"/>
</dbReference>
<evidence type="ECO:0000256" key="2">
    <source>
        <dbReference type="ARBA" id="ARBA00022553"/>
    </source>
</evidence>
<evidence type="ECO:0000313" key="6">
    <source>
        <dbReference type="EMBL" id="WPB07773.1"/>
    </source>
</evidence>
<reference evidence="6 8" key="2">
    <citation type="submission" date="2023-09" db="EMBL/GenBank/DDBJ databases">
        <title>Complete-Gapless Cercospora beticola genome.</title>
        <authorList>
            <person name="Wyatt N.A."/>
            <person name="Spanner R.E."/>
            <person name="Bolton M.D."/>
        </authorList>
    </citation>
    <scope>NUCLEOTIDE SEQUENCE [LARGE SCALE GENOMIC DNA]</scope>
    <source>
        <strain evidence="6">Cb09-40</strain>
    </source>
</reference>
<dbReference type="GO" id="GO:0005737">
    <property type="term" value="C:cytoplasm"/>
    <property type="evidence" value="ECO:0007669"/>
    <property type="project" value="TreeGrafter"/>
</dbReference>
<keyword evidence="1" id="KW-0596">Phosphopantetheine</keyword>
<dbReference type="Gene3D" id="3.40.50.12780">
    <property type="entry name" value="N-terminal domain of ligase-like"/>
    <property type="match status" value="2"/>
</dbReference>
<dbReference type="InterPro" id="IPR009081">
    <property type="entry name" value="PP-bd_ACP"/>
</dbReference>
<gene>
    <name evidence="5" type="ORF">CB0940_10891</name>
    <name evidence="6" type="ORF">RHO25_012437</name>
</gene>
<dbReference type="NCBIfam" id="TIGR01733">
    <property type="entry name" value="AA-adenyl-dom"/>
    <property type="match status" value="1"/>
</dbReference>
<dbReference type="InterPro" id="IPR025110">
    <property type="entry name" value="AMP-bd_C"/>
</dbReference>
<sequence length="2702" mass="297707">MFPTFERQPEGTEEADNMACSNLITDEDLQAIWQINGAMPRAHRQCVHDLISAQVKKQPDKVAIEAWDGKWTYAELEDIALRFAIRLCGLGLAPNTIVLHLVGKSKWTPLAIYAVMKAGGASLLIDCDVSPTQQPRQRLEDIISQARPGLVVAGKEHLDLARTLIGSAVPILSIEKDFASIQDRELCVSGTPKFEIDQDKSHERNSTDQNEDATSCFPIVSPSDMLYINYTSGSTGMPKGAVITHENFCSAIFYQQERHGFRPDSRVYDFASYAFDAAWSNMIHALTCGACLCIPSSQERQDDLDDSIVRFGTTIVDLTPSVARMLSQETVASLKTLIVAGEPLRADDMERWLPHVAIKNVYGPCETTPTATIADVADEANIIGRGHGVNAWVVDATDDSLLAPIGRVGELLLEGPLIGSGYLHDTDRTSAAFICDPPWLLQGCRTSSQPGRRGRLYKTGDLVRMRPDGSLIFVGRKDLQVKLHGQRIELGDIEYHVQKAFEEVRPSCTVRVVAEVVESPRTMLAAFVVVADLPKAAKEDEAIALQAFVDSTRPDVELALRDRIPRHMAPAAYIALPTMPMTRSGKIDRSVLRAIAGKADRDGFVHETTTSERKTGHFPRIALLRRLWAELLNMNEDRIAEADNFLRIGGDSMAAMKLVGILRREGYSLSVATVFKRPVLEEMALELGKTKRQIPREASSSNALTKRASVSDKVDLITVAARLCQIATDRVQAVYKCTPLQEDMLAATTTRKDAYVNRMSFQLLPDIDPARFGRAVSEVVASTPILRTRIVDGGRQGLIQVVVADEHMPVEAPRHCSTAAYWQESLQHNIGLGTRLAHCALIRDVAADGASHHTFMLVLHHAVYDGWTMGLLMQNIEHSYHGRPVPPAAPFATFAEQSNIRSRESEEFWASRMRGVETTVFPTIPSRSYRPRVDSQIQHRIVDVCWPASDITPSNLVRAACALTLGRYSDSTDIVFGAVVSGRQADVAGIDSMLGPTIATVPVRVRLETTCTVEQLLRQIQDGAVSTVPHEQYGLSRIRKINDDSRRACAFQTMLVIDIHQPAAQAPGATLFCPQSEPGASELGSFDEQALTLVCNLGNAECSMDITFDSTLISATSVKRLAETLAHVLRQLCDPRLQNSLVSELDFLCSSHAETIWNWNREVPRTYNMCLHDWISQTAGQQDAATKAVCAWDVDWSYQELDDVSAKFAQYLISRGIGRGATVVLLMEKTGWAPVVMLGIMKVGAVSAPLDIRQPSGRLHAIFRHLQPAMVIATPGLGALVEELAAQGIHCQSVCLENALCTGILHSQVGEIRLATVSTSALLYIIFTSGSAGTPKGVKITHSNFASAIKHQAPFYQLGRSRASRQARVLDFASYSFDVAWSNLLHALTSGACLCVPSETDRSNDLVGAIKRFGITFADFTPSVARMLPFDVIESLETMNVGGEPLTPEDAQRWSQLTTLINSYGPSECTSTSTIQVINCEQGFRGSIGKGAGCKTWIVDERRHLVPLGCVGELLLEGPLVGPGYVQSCDQTDSPFVHDLPWLSRGSNGIPGRSGRLYRTGDLVCYDKAGNLLFKGRKDSQIKIAGQRVELGEIESCMSQHDRVDQAVCVFAETGPYSNRLVGFFTVPDQPGSAKHDGTRRLGTADIEDLPLLKEALRQHLTLHLPSHMIPAALCALSSLPRTSAGKLDTRSLMRILAESRKELLSDEPKHLSRKPGSELERLIQKAIADVLGTSTRDVILDRSFVANGGDSISAMRLAPRCREDDIQVTVTQILKSESIAVLADQAQVSVESGTEVAGQPMTDFSYACSPIQQIFFAEVDKNKLEPSVYNGYLQHLAVRLTCFCEPQAVSDALSALVADHAMLRARFRRESGNWVQYLPAADAKAEPLHKFMSSTVPDMAAAEYLATGLQYTLDIEHGPVFIAQLCDFPDGSQILIMLAHHLVVDLVSWRIIAGDLENRLTNATSPASGTSFMLWNEAQQDRAKSSIFSDAKTVLPTPAVKNELSFWGFNDGVTSNKNEDHEELDILIGRDITKLLLSSANAALSTSPVDLLQAAVWLAFFRIFPERDSFSMFTEAHGREPWNENIDLSRTVGWFTTMAPLTTERHDAETVHSVVRHVKDMRRRLPANGWQYFAARFFNEDGRLAFKSHNSTMEVEFNYMGQFQELESSDSLLQSINLDCADAQGEFPASSLIVILASVTKGEAAFSFSFNRALTRQAEIREWANQLVPTLTDICTTLADAKPQLTLSDLSNARLTYDELDHLQSSVLPDICRANQDCTVQDIVTCAPMVSGMLISQMRDPSLYNSTQTYRVSSKSGLPVRPNDLERAWQVVVDSQPSLRAVFVENTDPVASFHQIILKGVHATVVTAEKATETAARQWLQSERSLEGQSPLRPPHRLLLCKLANDPSLIICQFQMSHAITDGASVAILLEEWQRAYDKPDLERHLELIDTARAFAQLLDKMDKAHQLDYWKTKLNDSSPCHFPAVDAPHTTSSVTKTVYAGISETDYTRLEQFCRENDITLSSLFQSAWAQMLHQYTHSADVCFGYLRAGRDLPVPGIERSIGAYANLLTCRVDVSGHATLLQLARAVRRQMIEDLDFQYCSLAEIQHEIKCGHLFDSVFNYQQVGPSEDVKRGGDSAPSLVFEDIGGEDPNEYAVSAKITSIERTASVVVEYKTTFLSARSASELLSQFLATILAVRPE</sequence>
<evidence type="ECO:0000313" key="5">
    <source>
        <dbReference type="EMBL" id="PIA90988.1"/>
    </source>
</evidence>
<reference evidence="5 7" key="1">
    <citation type="submission" date="2015-10" db="EMBL/GenBank/DDBJ databases">
        <title>The cercosporin biosynthetic gene cluster was horizontally transferred to several fungal lineages and shown to be expanded in Cercospora beticola based on microsynteny with recipient genomes.</title>
        <authorList>
            <person name="De Jonge R."/>
            <person name="Ebert M.K."/>
            <person name="Suttle J.C."/>
            <person name="Jurick Ii W.M."/>
            <person name="Secor G.A."/>
            <person name="Thomma B.P."/>
            <person name="Van De Peer Y."/>
            <person name="Bolton M.D."/>
        </authorList>
    </citation>
    <scope>NUCLEOTIDE SEQUENCE [LARGE SCALE GENOMIC DNA]</scope>
    <source>
        <strain evidence="5 7">09-40</strain>
    </source>
</reference>
<dbReference type="InterPro" id="IPR010071">
    <property type="entry name" value="AA_adenyl_dom"/>
</dbReference>
<dbReference type="EMBL" id="CP134192">
    <property type="protein sequence ID" value="WPB07773.1"/>
    <property type="molecule type" value="Genomic_DNA"/>
</dbReference>
<dbReference type="InterPro" id="IPR036736">
    <property type="entry name" value="ACP-like_sf"/>
</dbReference>
<dbReference type="SMART" id="SM00823">
    <property type="entry name" value="PKS_PP"/>
    <property type="match status" value="2"/>
</dbReference>